<evidence type="ECO:0000259" key="11">
    <source>
        <dbReference type="PROSITE" id="PS50893"/>
    </source>
</evidence>
<dbReference type="InterPro" id="IPR017871">
    <property type="entry name" value="ABC_transporter-like_CS"/>
</dbReference>
<dbReference type="EMBL" id="DOEK01000047">
    <property type="protein sequence ID" value="HBP32068.1"/>
    <property type="molecule type" value="Genomic_DNA"/>
</dbReference>
<dbReference type="PROSITE" id="PS00211">
    <property type="entry name" value="ABC_TRANSPORTER_1"/>
    <property type="match status" value="2"/>
</dbReference>
<dbReference type="GO" id="GO:0016887">
    <property type="term" value="F:ATP hydrolysis activity"/>
    <property type="evidence" value="ECO:0007669"/>
    <property type="project" value="InterPro"/>
</dbReference>
<dbReference type="SUPFAM" id="SSF52540">
    <property type="entry name" value="P-loop containing nucleoside triphosphate hydrolases"/>
    <property type="match status" value="2"/>
</dbReference>
<dbReference type="Gene3D" id="3.40.50.300">
    <property type="entry name" value="P-loop containing nucleotide triphosphate hydrolases"/>
    <property type="match status" value="2"/>
</dbReference>
<dbReference type="SUPFAM" id="SSF90123">
    <property type="entry name" value="ABC transporter transmembrane region"/>
    <property type="match status" value="2"/>
</dbReference>
<evidence type="ECO:0000256" key="7">
    <source>
        <dbReference type="ARBA" id="ARBA00022989"/>
    </source>
</evidence>
<feature type="transmembrane region" description="Helical" evidence="10">
    <location>
        <begin position="735"/>
        <end position="754"/>
    </location>
</feature>
<dbReference type="InterPro" id="IPR036640">
    <property type="entry name" value="ABC1_TM_sf"/>
</dbReference>
<dbReference type="AlphaFoldDB" id="A0A356LMX3"/>
<dbReference type="InterPro" id="IPR039421">
    <property type="entry name" value="Type_1_exporter"/>
</dbReference>
<comment type="caution">
    <text evidence="13">The sequence shown here is derived from an EMBL/GenBank/DDBJ whole genome shotgun (WGS) entry which is preliminary data.</text>
</comment>
<keyword evidence="3" id="KW-1003">Cell membrane</keyword>
<dbReference type="PROSITE" id="PS50929">
    <property type="entry name" value="ABC_TM1F"/>
    <property type="match status" value="2"/>
</dbReference>
<dbReference type="Pfam" id="PF00664">
    <property type="entry name" value="ABC_membrane"/>
    <property type="match status" value="2"/>
</dbReference>
<comment type="subcellular location">
    <subcellularLocation>
        <location evidence="1">Cell membrane</location>
        <topology evidence="1">Multi-pass membrane protein</topology>
    </subcellularLocation>
</comment>
<feature type="transmembrane region" description="Helical" evidence="10">
    <location>
        <begin position="21"/>
        <end position="43"/>
    </location>
</feature>
<evidence type="ECO:0000256" key="5">
    <source>
        <dbReference type="ARBA" id="ARBA00022741"/>
    </source>
</evidence>
<evidence type="ECO:0000256" key="1">
    <source>
        <dbReference type="ARBA" id="ARBA00004651"/>
    </source>
</evidence>
<evidence type="ECO:0000256" key="3">
    <source>
        <dbReference type="ARBA" id="ARBA00022475"/>
    </source>
</evidence>
<dbReference type="Gene3D" id="1.20.1560.10">
    <property type="entry name" value="ABC transporter type 1, transmembrane domain"/>
    <property type="match status" value="2"/>
</dbReference>
<dbReference type="Proteomes" id="UP000264036">
    <property type="component" value="Unassembled WGS sequence"/>
</dbReference>
<evidence type="ECO:0000313" key="14">
    <source>
        <dbReference type="Proteomes" id="UP000264036"/>
    </source>
</evidence>
<name>A0A356LMX3_9BURK</name>
<organism evidence="13 14">
    <name type="scientific">Advenella kashmirensis</name>
    <dbReference type="NCBI Taxonomy" id="310575"/>
    <lineage>
        <taxon>Bacteria</taxon>
        <taxon>Pseudomonadati</taxon>
        <taxon>Pseudomonadota</taxon>
        <taxon>Betaproteobacteria</taxon>
        <taxon>Burkholderiales</taxon>
        <taxon>Alcaligenaceae</taxon>
    </lineage>
</organism>
<feature type="domain" description="ABC transmembrane type-1" evidence="12">
    <location>
        <begin position="629"/>
        <end position="908"/>
    </location>
</feature>
<evidence type="ECO:0000256" key="6">
    <source>
        <dbReference type="ARBA" id="ARBA00022840"/>
    </source>
</evidence>
<feature type="domain" description="ABC transporter" evidence="11">
    <location>
        <begin position="942"/>
        <end position="1177"/>
    </location>
</feature>
<dbReference type="InterPro" id="IPR027417">
    <property type="entry name" value="P-loop_NTPase"/>
</dbReference>
<keyword evidence="8 10" id="KW-0472">Membrane</keyword>
<evidence type="ECO:0000256" key="10">
    <source>
        <dbReference type="SAM" id="Phobius"/>
    </source>
</evidence>
<dbReference type="GO" id="GO:0005886">
    <property type="term" value="C:plasma membrane"/>
    <property type="evidence" value="ECO:0007669"/>
    <property type="project" value="UniProtKB-SubCell"/>
</dbReference>
<evidence type="ECO:0000256" key="8">
    <source>
        <dbReference type="ARBA" id="ARBA00023136"/>
    </source>
</evidence>
<feature type="domain" description="ABC transporter" evidence="11">
    <location>
        <begin position="335"/>
        <end position="569"/>
    </location>
</feature>
<dbReference type="InterPro" id="IPR003439">
    <property type="entry name" value="ABC_transporter-like_ATP-bd"/>
</dbReference>
<feature type="transmembrane region" description="Helical" evidence="10">
    <location>
        <begin position="760"/>
        <end position="778"/>
    </location>
</feature>
<dbReference type="PROSITE" id="PS50893">
    <property type="entry name" value="ABC_TRANSPORTER_2"/>
    <property type="match status" value="2"/>
</dbReference>
<keyword evidence="2" id="KW-0813">Transport</keyword>
<reference evidence="13 14" key="1">
    <citation type="journal article" date="2018" name="Nat. Biotechnol.">
        <title>A standardized bacterial taxonomy based on genome phylogeny substantially revises the tree of life.</title>
        <authorList>
            <person name="Parks D.H."/>
            <person name="Chuvochina M."/>
            <person name="Waite D.W."/>
            <person name="Rinke C."/>
            <person name="Skarshewski A."/>
            <person name="Chaumeil P.A."/>
            <person name="Hugenholtz P."/>
        </authorList>
    </citation>
    <scope>NUCLEOTIDE SEQUENCE [LARGE SCALE GENOMIC DNA]</scope>
    <source>
        <strain evidence="13">UBA10707</strain>
    </source>
</reference>
<protein>
    <submittedName>
        <fullName evidence="13">ABC transporter</fullName>
    </submittedName>
</protein>
<feature type="region of interest" description="Disordered" evidence="9">
    <location>
        <begin position="575"/>
        <end position="601"/>
    </location>
</feature>
<dbReference type="InterPro" id="IPR011527">
    <property type="entry name" value="ABC1_TM_dom"/>
</dbReference>
<gene>
    <name evidence="13" type="ORF">DD666_21995</name>
</gene>
<keyword evidence="7 10" id="KW-1133">Transmembrane helix</keyword>
<dbReference type="InterPro" id="IPR003593">
    <property type="entry name" value="AAA+_ATPase"/>
</dbReference>
<feature type="transmembrane region" description="Helical" evidence="10">
    <location>
        <begin position="160"/>
        <end position="179"/>
    </location>
</feature>
<sequence>MYFDYRLWLMTAGLRTRMVGGVMLGLLALLAGIARYVFLGQLLSRVFDQQPWQQWLAPALYAVAMVLLRAWLDHLRTVEANRSAARIQLTLRAGLYDRIVDLGPAWLGSQRTGGVMLSVIDGVEQLQTFFGRYLPQVAISLLAPIAIFAVIAFWDVPTALVLLVAALFSLLAPAAVHALDRRASRERAQALRAFGEDFLDAMQGLPTLKAFGQGKSFGLRLAERARHLSDKTFWVLSVSVLTRGMSDLGVAMGAAIAIALGATRVVQGEMSLEALLIVLMAGTEIFRPLRDLRSVLHQGMLGQSAAASIHELNDARRVKTASERAMSPTDLEPHIRFDNVTFAYQPERIAHRDLNFEIAAGERIGVVGPSGAGKSTLVRLLLREVTPQSGRIFLGGYDVRDLSEEALLSRIALVSQDITLFHGTLNENIRLGRPDATPEQVRAAARSANIDAFIMTLPDGYETQVGDRGLQLSGGQRQRVGIARALLRDAPILILDEALSSVDSQNEFLIQEALDRLMAGRTTLILAHRLASVINADRILVLEQGRIVEAGSHKALMQQEGLYYRLMREQTSVSQISEEADEQADPVAPPNRASSPKPRSLEEDAARVGWPDVLATLLSVVKPWRLTLIATILLGVARVAAFIGVGALSALVVAALRNGQPTQTLIIALLVVAPLAALFHWLESWLAHAMAYKLLANMRIDLYDKLEQLAPAYLLERRSGDLVSLATQDVEMIEYFYAHTIAPAIVSVLVPATVLGFLAIYSWPIALALLPFLAYALLSPVRSRQRIDALGEQARQSLGQMSAHLTDTIQGMADLTAFQATARRRKQFLDIAQSYSRQRQAILNDLSAQSAWFELAMGLGGLAVAVTGALLANAGALDPTMVPLLVLVAVATFLPVSEISQVSRQLADTVAASRRLHVVHQEPVPVRNGPARLVPTPQGLSIDFDKVGFRYTPVSRLTLDALSFSLPPGTTTALVGASGAGKSTIANLLLRFWDVSAGAIRIGGTDIRQLELDNLREHVALVTQDTYLFNDTLAANIRLARPDASEAEVRNALASAALSGFVASLPQGLDTLVGERGTQLSGGQRQRIAIARAFLKNAPILILDEATSHLDSLSEMQVRDALTLLMRERTTLIIAHRLSTIREADQILVLDDGKLVEQGTHDALLTQYGAYARLIQHQEQGIAG</sequence>
<dbReference type="PANTHER" id="PTHR24221">
    <property type="entry name" value="ATP-BINDING CASSETTE SUB-FAMILY B"/>
    <property type="match status" value="1"/>
</dbReference>
<proteinExistence type="predicted"/>
<keyword evidence="5" id="KW-0547">Nucleotide-binding</keyword>
<keyword evidence="4 10" id="KW-0812">Transmembrane</keyword>
<dbReference type="SMART" id="SM00382">
    <property type="entry name" value="AAA"/>
    <property type="match status" value="2"/>
</dbReference>
<feature type="transmembrane region" description="Helical" evidence="10">
    <location>
        <begin position="662"/>
        <end position="682"/>
    </location>
</feature>
<dbReference type="PANTHER" id="PTHR24221:SF654">
    <property type="entry name" value="ATP-BINDING CASSETTE SUB-FAMILY B MEMBER 6"/>
    <property type="match status" value="1"/>
</dbReference>
<dbReference type="Pfam" id="PF00005">
    <property type="entry name" value="ABC_tran"/>
    <property type="match status" value="2"/>
</dbReference>
<evidence type="ECO:0000259" key="12">
    <source>
        <dbReference type="PROSITE" id="PS50929"/>
    </source>
</evidence>
<dbReference type="GO" id="GO:0005524">
    <property type="term" value="F:ATP binding"/>
    <property type="evidence" value="ECO:0007669"/>
    <property type="project" value="UniProtKB-KW"/>
</dbReference>
<feature type="transmembrane region" description="Helical" evidence="10">
    <location>
        <begin position="626"/>
        <end position="656"/>
    </location>
</feature>
<evidence type="ECO:0000256" key="2">
    <source>
        <dbReference type="ARBA" id="ARBA00022448"/>
    </source>
</evidence>
<evidence type="ECO:0000256" key="9">
    <source>
        <dbReference type="SAM" id="MobiDB-lite"/>
    </source>
</evidence>
<feature type="transmembrane region" description="Helical" evidence="10">
    <location>
        <begin position="133"/>
        <end position="154"/>
    </location>
</feature>
<evidence type="ECO:0000256" key="4">
    <source>
        <dbReference type="ARBA" id="ARBA00022692"/>
    </source>
</evidence>
<feature type="domain" description="ABC transmembrane type-1" evidence="12">
    <location>
        <begin position="19"/>
        <end position="301"/>
    </location>
</feature>
<evidence type="ECO:0000313" key="13">
    <source>
        <dbReference type="EMBL" id="HBP32068.1"/>
    </source>
</evidence>
<feature type="transmembrane region" description="Helical" evidence="10">
    <location>
        <begin position="852"/>
        <end position="874"/>
    </location>
</feature>
<keyword evidence="6" id="KW-0067">ATP-binding</keyword>
<accession>A0A356LMX3</accession>
<dbReference type="GO" id="GO:0140359">
    <property type="term" value="F:ABC-type transporter activity"/>
    <property type="evidence" value="ECO:0007669"/>
    <property type="project" value="InterPro"/>
</dbReference>
<dbReference type="FunFam" id="3.40.50.300:FF:000287">
    <property type="entry name" value="Multidrug ABC transporter ATP-binding protein"/>
    <property type="match status" value="2"/>
</dbReference>
<feature type="transmembrane region" description="Helical" evidence="10">
    <location>
        <begin position="55"/>
        <end position="72"/>
    </location>
</feature>